<feature type="transmembrane region" description="Helical" evidence="6">
    <location>
        <begin position="200"/>
        <end position="222"/>
    </location>
</feature>
<comment type="similarity">
    <text evidence="2">Belongs to the autoinducer-2 exporter (AI-2E) (TC 2.A.86) family.</text>
</comment>
<keyword evidence="4 6" id="KW-1133">Transmembrane helix</keyword>
<evidence type="ECO:0000256" key="4">
    <source>
        <dbReference type="ARBA" id="ARBA00022989"/>
    </source>
</evidence>
<dbReference type="Proteomes" id="UP000698963">
    <property type="component" value="Unassembled WGS sequence"/>
</dbReference>
<reference evidence="7" key="2">
    <citation type="submission" date="2021-09" db="EMBL/GenBank/DDBJ databases">
        <authorList>
            <person name="Gilroy R."/>
        </authorList>
    </citation>
    <scope>NUCLEOTIDE SEQUENCE</scope>
    <source>
        <strain evidence="7">ChiGjej2B2-19336</strain>
    </source>
</reference>
<feature type="transmembrane region" description="Helical" evidence="6">
    <location>
        <begin position="48"/>
        <end position="72"/>
    </location>
</feature>
<evidence type="ECO:0000256" key="2">
    <source>
        <dbReference type="ARBA" id="ARBA00009773"/>
    </source>
</evidence>
<feature type="transmembrane region" description="Helical" evidence="6">
    <location>
        <begin position="228"/>
        <end position="250"/>
    </location>
</feature>
<dbReference type="PANTHER" id="PTHR21716">
    <property type="entry name" value="TRANSMEMBRANE PROTEIN"/>
    <property type="match status" value="1"/>
</dbReference>
<dbReference type="EMBL" id="DYZA01000074">
    <property type="protein sequence ID" value="HJD96787.1"/>
    <property type="molecule type" value="Genomic_DNA"/>
</dbReference>
<sequence length="342" mass="37068">RCLAVLAIVIWFLLLSPYPTSVFIAAVTAALTLPVYRWLRARMSKTSAIVFFSAGLVVCVATPITIVLVMVVPQALEGARRLSAWWQAGHAIPPSISYYLGEAHRVFVENVPNAPEYLDKLENDFNAVVNAVLKNVLSKGLNLAGDTMGMVWALCLFMVFTCLIVVYAPSIRRAVLQVLPRHEDMVERFVTVLHNASRSVFISIVFVPIIQGTLTGIGLRFLNVPDPAFWGLLAVFTAVIPLAGTALVWFPISIYLWATQSLGAGLMLMAWGGIVVAGSDNLLRPYFLKTGIEVSMVVLLLSIVCSLAVFGAVGIIAGPVMVAVARQAMVESELLSRGGRQL</sequence>
<protein>
    <submittedName>
        <fullName evidence="7">AI-2E family transporter</fullName>
    </submittedName>
</protein>
<dbReference type="Pfam" id="PF01594">
    <property type="entry name" value="AI-2E_transport"/>
    <property type="match status" value="1"/>
</dbReference>
<name>A0A921AVX0_9BACT</name>
<evidence type="ECO:0000313" key="8">
    <source>
        <dbReference type="Proteomes" id="UP000698963"/>
    </source>
</evidence>
<comment type="subcellular location">
    <subcellularLocation>
        <location evidence="1">Membrane</location>
        <topology evidence="1">Multi-pass membrane protein</topology>
    </subcellularLocation>
</comment>
<feature type="transmembrane region" description="Helical" evidence="6">
    <location>
        <begin position="149"/>
        <end position="168"/>
    </location>
</feature>
<evidence type="ECO:0000256" key="6">
    <source>
        <dbReference type="SAM" id="Phobius"/>
    </source>
</evidence>
<evidence type="ECO:0000313" key="7">
    <source>
        <dbReference type="EMBL" id="HJD96787.1"/>
    </source>
</evidence>
<keyword evidence="3 6" id="KW-0812">Transmembrane</keyword>
<gene>
    <name evidence="7" type="ORF">K8W16_03975</name>
</gene>
<feature type="non-terminal residue" evidence="7">
    <location>
        <position position="1"/>
    </location>
</feature>
<dbReference type="InterPro" id="IPR002549">
    <property type="entry name" value="AI-2E-like"/>
</dbReference>
<evidence type="ECO:0000256" key="5">
    <source>
        <dbReference type="ARBA" id="ARBA00023136"/>
    </source>
</evidence>
<keyword evidence="5 6" id="KW-0472">Membrane</keyword>
<organism evidence="7 8">
    <name type="scientific">Mailhella massiliensis</name>
    <dbReference type="NCBI Taxonomy" id="1903261"/>
    <lineage>
        <taxon>Bacteria</taxon>
        <taxon>Pseudomonadati</taxon>
        <taxon>Thermodesulfobacteriota</taxon>
        <taxon>Desulfovibrionia</taxon>
        <taxon>Desulfovibrionales</taxon>
        <taxon>Desulfovibrionaceae</taxon>
        <taxon>Mailhella</taxon>
    </lineage>
</organism>
<proteinExistence type="inferred from homology"/>
<dbReference type="AlphaFoldDB" id="A0A921AVX0"/>
<feature type="transmembrane region" description="Helical" evidence="6">
    <location>
        <begin position="299"/>
        <end position="325"/>
    </location>
</feature>
<comment type="caution">
    <text evidence="7">The sequence shown here is derived from an EMBL/GenBank/DDBJ whole genome shotgun (WGS) entry which is preliminary data.</text>
</comment>
<feature type="transmembrane region" description="Helical" evidence="6">
    <location>
        <begin position="262"/>
        <end position="279"/>
    </location>
</feature>
<reference evidence="7" key="1">
    <citation type="journal article" date="2021" name="PeerJ">
        <title>Extensive microbial diversity within the chicken gut microbiome revealed by metagenomics and culture.</title>
        <authorList>
            <person name="Gilroy R."/>
            <person name="Ravi A."/>
            <person name="Getino M."/>
            <person name="Pursley I."/>
            <person name="Horton D.L."/>
            <person name="Alikhan N.F."/>
            <person name="Baker D."/>
            <person name="Gharbi K."/>
            <person name="Hall N."/>
            <person name="Watson M."/>
            <person name="Adriaenssens E.M."/>
            <person name="Foster-Nyarko E."/>
            <person name="Jarju S."/>
            <person name="Secka A."/>
            <person name="Antonio M."/>
            <person name="Oren A."/>
            <person name="Chaudhuri R.R."/>
            <person name="La Ragione R."/>
            <person name="Hildebrand F."/>
            <person name="Pallen M.J."/>
        </authorList>
    </citation>
    <scope>NUCLEOTIDE SEQUENCE</scope>
    <source>
        <strain evidence="7">ChiGjej2B2-19336</strain>
    </source>
</reference>
<accession>A0A921AVX0</accession>
<evidence type="ECO:0000256" key="1">
    <source>
        <dbReference type="ARBA" id="ARBA00004141"/>
    </source>
</evidence>
<dbReference type="RefSeq" id="WP_304121336.1">
    <property type="nucleotide sequence ID" value="NZ_DYZA01000074.1"/>
</dbReference>
<dbReference type="PANTHER" id="PTHR21716:SF4">
    <property type="entry name" value="TRANSMEMBRANE PROTEIN 245"/>
    <property type="match status" value="1"/>
</dbReference>
<evidence type="ECO:0000256" key="3">
    <source>
        <dbReference type="ARBA" id="ARBA00022692"/>
    </source>
</evidence>
<dbReference type="GO" id="GO:0016020">
    <property type="term" value="C:membrane"/>
    <property type="evidence" value="ECO:0007669"/>
    <property type="project" value="UniProtKB-SubCell"/>
</dbReference>